<name>A0A8D8UBJ3_9HEMI</name>
<reference evidence="2" key="1">
    <citation type="submission" date="2021-05" db="EMBL/GenBank/DDBJ databases">
        <authorList>
            <person name="Alioto T."/>
            <person name="Alioto T."/>
            <person name="Gomez Garrido J."/>
        </authorList>
    </citation>
    <scope>NUCLEOTIDE SEQUENCE</scope>
</reference>
<organism evidence="2">
    <name type="scientific">Cacopsylla melanoneura</name>
    <dbReference type="NCBI Taxonomy" id="428564"/>
    <lineage>
        <taxon>Eukaryota</taxon>
        <taxon>Metazoa</taxon>
        <taxon>Ecdysozoa</taxon>
        <taxon>Arthropoda</taxon>
        <taxon>Hexapoda</taxon>
        <taxon>Insecta</taxon>
        <taxon>Pterygota</taxon>
        <taxon>Neoptera</taxon>
        <taxon>Paraneoptera</taxon>
        <taxon>Hemiptera</taxon>
        <taxon>Sternorrhyncha</taxon>
        <taxon>Psylloidea</taxon>
        <taxon>Psyllidae</taxon>
        <taxon>Psyllinae</taxon>
        <taxon>Cacopsylla</taxon>
    </lineage>
</organism>
<evidence type="ECO:0000256" key="1">
    <source>
        <dbReference type="SAM" id="MobiDB-lite"/>
    </source>
</evidence>
<evidence type="ECO:0000313" key="2">
    <source>
        <dbReference type="EMBL" id="CAG6702998.1"/>
    </source>
</evidence>
<protein>
    <submittedName>
        <fullName evidence="2">Uncharacterized protein</fullName>
    </submittedName>
</protein>
<dbReference type="AlphaFoldDB" id="A0A8D8UBJ3"/>
<sequence>MTRSVIRGALTLRKPRPCCVKKISSWTRNSSRPKSRPNTRKRGSKPNWRIVGRKKRRARMRRVEMTVEVRVRVRIYHGCRIRIRYMDKEEVKTRQMMIRIRYMDKILKRFFFVHQLFLVFGNVQEKKEQCIIKFKLILFKSKLGSYSLVFFP</sequence>
<feature type="region of interest" description="Disordered" evidence="1">
    <location>
        <begin position="23"/>
        <end position="46"/>
    </location>
</feature>
<proteinExistence type="predicted"/>
<dbReference type="EMBL" id="HBUF01340759">
    <property type="protein sequence ID" value="CAG6702998.1"/>
    <property type="molecule type" value="Transcribed_RNA"/>
</dbReference>
<feature type="compositionally biased region" description="Basic residues" evidence="1">
    <location>
        <begin position="31"/>
        <end position="44"/>
    </location>
</feature>
<accession>A0A8D8UBJ3</accession>